<dbReference type="Gene3D" id="2.30.30.830">
    <property type="match status" value="1"/>
</dbReference>
<dbReference type="AlphaFoldDB" id="A0A401IND8"/>
<evidence type="ECO:0000313" key="3">
    <source>
        <dbReference type="Proteomes" id="UP000287247"/>
    </source>
</evidence>
<reference evidence="3" key="1">
    <citation type="submission" date="2017-05" db="EMBL/GenBank/DDBJ databases">
        <title>Physiological properties and genetic analysis related to exopolysaccharide production of fresh-water unicellular cyanobacterium Aphanothece sacrum, Suizenji Nori, that has been cultured as a food source in Japan.</title>
        <authorList>
            <person name="Kanesaki Y."/>
            <person name="Yoshikawa S."/>
            <person name="Ohki K."/>
        </authorList>
    </citation>
    <scope>NUCLEOTIDE SEQUENCE [LARGE SCALE GENOMIC DNA]</scope>
    <source>
        <strain evidence="3">FPU1</strain>
    </source>
</reference>
<evidence type="ECO:0000313" key="2">
    <source>
        <dbReference type="EMBL" id="GBF82761.1"/>
    </source>
</evidence>
<feature type="compositionally biased region" description="Pro residues" evidence="1">
    <location>
        <begin position="14"/>
        <end position="34"/>
    </location>
</feature>
<gene>
    <name evidence="2" type="ORF">AsFPU1_4195</name>
</gene>
<accession>A0A401IND8</accession>
<feature type="compositionally biased region" description="Low complexity" evidence="1">
    <location>
        <begin position="1"/>
        <end position="13"/>
    </location>
</feature>
<proteinExistence type="predicted"/>
<comment type="caution">
    <text evidence="2">The sequence shown here is derived from an EMBL/GenBank/DDBJ whole genome shotgun (WGS) entry which is preliminary data.</text>
</comment>
<name>A0A401IND8_APHSA</name>
<dbReference type="EMBL" id="BDQK01000017">
    <property type="protein sequence ID" value="GBF82761.1"/>
    <property type="molecule type" value="Genomic_DNA"/>
</dbReference>
<organism evidence="2 3">
    <name type="scientific">Aphanothece sacrum FPU1</name>
    <dbReference type="NCBI Taxonomy" id="1920663"/>
    <lineage>
        <taxon>Bacteria</taxon>
        <taxon>Bacillati</taxon>
        <taxon>Cyanobacteriota</taxon>
        <taxon>Cyanophyceae</taxon>
        <taxon>Oscillatoriophycideae</taxon>
        <taxon>Chroococcales</taxon>
        <taxon>Aphanothecaceae</taxon>
        <taxon>Aphanothece</taxon>
    </lineage>
</organism>
<evidence type="ECO:0000256" key="1">
    <source>
        <dbReference type="SAM" id="MobiDB-lite"/>
    </source>
</evidence>
<dbReference type="Proteomes" id="UP000287247">
    <property type="component" value="Unassembled WGS sequence"/>
</dbReference>
<protein>
    <submittedName>
        <fullName evidence="2">General secretion pathway protein GspC</fullName>
    </submittedName>
</protein>
<sequence length="134" mass="13987">MYPPNQTSVSPVTPVTPPPKPSPINRIPPPPPLPSTVSIPAKVPVLTPGQIVLPIPPQTAANSLPTANPSHTLVGLLESGSQSTALFTFNGMTRRFAVGESIGGTGWVLMAVQNQTVVISNNGKTRYLEVGQGF</sequence>
<feature type="region of interest" description="Disordered" evidence="1">
    <location>
        <begin position="1"/>
        <end position="35"/>
    </location>
</feature>
<keyword evidence="3" id="KW-1185">Reference proteome</keyword>